<proteinExistence type="predicted"/>
<evidence type="ECO:0000313" key="2">
    <source>
        <dbReference type="EMBL" id="KAF7306409.1"/>
    </source>
</evidence>
<comment type="caution">
    <text evidence="2">The sequence shown here is derived from an EMBL/GenBank/DDBJ whole genome shotgun (WGS) entry which is preliminary data.</text>
</comment>
<sequence length="541" mass="61466">MSLPDLLTAECDEVGPSCIPEGSSSVRGFCAWSKTAAMSVQNAVVTDLAWWAEGDTVLKHQFILLRLEHQPKDKSLEDSTFPNFYDIKIERLGKHFPSFSMLASDTVTVERVPPLLAWKSRFLRDHVLFFAHVSHLSFVLPATYMEVTKIPPLYLYRAFNDALDQHRCGPPLLLRDLTRYLEILSAQSPNYSLTSSNCFWYARLLFHIISLRHYSFPILATSFPPEKYLIPRGRRIPADQMKQIAQSQDWLTHDPSSTGHIFRFLHYEEWRNGILMYRRLIRFLAAAIIVATTVAVSYGLFRGFLLGNSRKSSVAYAVLCSVLPLFVGYALSFVAVRNAVTILTQWQIRRKMETLLQDLGTADYTPPLFPLKSVAQRVFYSKKYQTYRWFVPARVAGDNKYWSPYDAARLQAYTRIEHVDGLTAQDVLQDNLCPQLVHACATFKSRDAAKTEGCLVLLNTLAETPDGAQAIVDAGLLLVAYSLFRDSPEQNRDLVEELLTKLGQHPQTASVVKSCLVCFEFRGVMGLWIVIPEMGQRYLRG</sequence>
<dbReference type="OrthoDB" id="2966667at2759"/>
<reference evidence="2" key="1">
    <citation type="submission" date="2020-05" db="EMBL/GenBank/DDBJ databases">
        <title>Mycena genomes resolve the evolution of fungal bioluminescence.</title>
        <authorList>
            <person name="Tsai I.J."/>
        </authorList>
    </citation>
    <scope>NUCLEOTIDE SEQUENCE</scope>
    <source>
        <strain evidence="2">171206Taipei</strain>
    </source>
</reference>
<protein>
    <submittedName>
        <fullName evidence="2">Uncharacterized protein</fullName>
    </submittedName>
</protein>
<evidence type="ECO:0000256" key="1">
    <source>
        <dbReference type="SAM" id="Phobius"/>
    </source>
</evidence>
<dbReference type="RefSeq" id="XP_037221428.1">
    <property type="nucleotide sequence ID" value="XM_037361136.1"/>
</dbReference>
<gene>
    <name evidence="2" type="ORF">MIND_00432100</name>
</gene>
<feature type="transmembrane region" description="Helical" evidence="1">
    <location>
        <begin position="313"/>
        <end position="340"/>
    </location>
</feature>
<feature type="transmembrane region" description="Helical" evidence="1">
    <location>
        <begin position="280"/>
        <end position="301"/>
    </location>
</feature>
<keyword evidence="3" id="KW-1185">Reference proteome</keyword>
<keyword evidence="1" id="KW-1133">Transmembrane helix</keyword>
<name>A0A8H6SW06_9AGAR</name>
<dbReference type="GeneID" id="59343652"/>
<keyword evidence="1" id="KW-0472">Membrane</keyword>
<accession>A0A8H6SW06</accession>
<dbReference type="EMBL" id="JACAZF010000004">
    <property type="protein sequence ID" value="KAF7306409.1"/>
    <property type="molecule type" value="Genomic_DNA"/>
</dbReference>
<organism evidence="2 3">
    <name type="scientific">Mycena indigotica</name>
    <dbReference type="NCBI Taxonomy" id="2126181"/>
    <lineage>
        <taxon>Eukaryota</taxon>
        <taxon>Fungi</taxon>
        <taxon>Dikarya</taxon>
        <taxon>Basidiomycota</taxon>
        <taxon>Agaricomycotina</taxon>
        <taxon>Agaricomycetes</taxon>
        <taxon>Agaricomycetidae</taxon>
        <taxon>Agaricales</taxon>
        <taxon>Marasmiineae</taxon>
        <taxon>Mycenaceae</taxon>
        <taxon>Mycena</taxon>
    </lineage>
</organism>
<dbReference type="Proteomes" id="UP000636479">
    <property type="component" value="Unassembled WGS sequence"/>
</dbReference>
<evidence type="ECO:0000313" key="3">
    <source>
        <dbReference type="Proteomes" id="UP000636479"/>
    </source>
</evidence>
<dbReference type="AlphaFoldDB" id="A0A8H6SW06"/>
<keyword evidence="1" id="KW-0812">Transmembrane</keyword>